<feature type="domain" description="Histidine kinase" evidence="10">
    <location>
        <begin position="289"/>
        <end position="501"/>
    </location>
</feature>
<comment type="subcellular location">
    <subcellularLocation>
        <location evidence="2">Membrane</location>
    </subcellularLocation>
</comment>
<dbReference type="AlphaFoldDB" id="A0A174L933"/>
<sequence>MFLKNKWNNLSIKKKNFIWSVLIIIISFTLLYGGIYLFMPKVYENYKLNKIYSSIEELKTTLEETEDLDLSVTLDKFSYDNNLDLILVKKDKENRIVSIVYSSFREWINDPGKIPFLKEEELPPHILKRFKLSQDEVNEAVYKPINKKGSLNIENDITIRSLKGKYSLIVHVAVSPIDEAATIVALFFPFAIITIIVIAIAISTFYSIQISKPLIKINDVAKKMSNLDFDNVIEIKGDDEIGQLSKSLNLMNENLKNSFKELEHVNSKLTEEIELERKIEKQRREFIATISHELKSPITIISGQIEGMIYKIGKYKDRDKYLKESYDVVQKMRELVQELLDMSRREDQKLKCIFVNMNLSMLVEDILNDLYYFCEDKNITLEKHIEESVYINGDINLLTRAITNIIKNSIVHSPINEKVIISLNKKELAVQNTGVNIPENEIENIFEAFYRVDKSRNRKTGGTGLGLYIVKSILDQHKNIKYSIYNKDNSVVFYMRFDDNN</sequence>
<dbReference type="OrthoDB" id="9762826at2"/>
<feature type="transmembrane region" description="Helical" evidence="9">
    <location>
        <begin position="183"/>
        <end position="206"/>
    </location>
</feature>
<evidence type="ECO:0000259" key="10">
    <source>
        <dbReference type="PROSITE" id="PS50109"/>
    </source>
</evidence>
<dbReference type="InterPro" id="IPR003594">
    <property type="entry name" value="HATPase_dom"/>
</dbReference>
<dbReference type="Pfam" id="PF02518">
    <property type="entry name" value="HATPase_c"/>
    <property type="match status" value="1"/>
</dbReference>
<proteinExistence type="predicted"/>
<keyword evidence="7" id="KW-0902">Two-component regulatory system</keyword>
<reference evidence="12 13" key="1">
    <citation type="submission" date="2015-09" db="EMBL/GenBank/DDBJ databases">
        <authorList>
            <consortium name="Pathogen Informatics"/>
        </authorList>
    </citation>
    <scope>NUCLEOTIDE SEQUENCE [LARGE SCALE GENOMIC DNA]</scope>
    <source>
        <strain evidence="12 13">2789STDY5834856</strain>
    </source>
</reference>
<dbReference type="Gene3D" id="3.30.565.10">
    <property type="entry name" value="Histidine kinase-like ATPase, C-terminal domain"/>
    <property type="match status" value="1"/>
</dbReference>
<dbReference type="SUPFAM" id="SSF47384">
    <property type="entry name" value="Homodimeric domain of signal transducing histidine kinase"/>
    <property type="match status" value="1"/>
</dbReference>
<dbReference type="PROSITE" id="PS50885">
    <property type="entry name" value="HAMP"/>
    <property type="match status" value="1"/>
</dbReference>
<evidence type="ECO:0000256" key="4">
    <source>
        <dbReference type="ARBA" id="ARBA00022553"/>
    </source>
</evidence>
<evidence type="ECO:0000256" key="1">
    <source>
        <dbReference type="ARBA" id="ARBA00000085"/>
    </source>
</evidence>
<protein>
    <recommendedName>
        <fullName evidence="3">histidine kinase</fullName>
        <ecNumber evidence="3">2.7.13.3</ecNumber>
    </recommendedName>
</protein>
<dbReference type="InterPro" id="IPR003661">
    <property type="entry name" value="HisK_dim/P_dom"/>
</dbReference>
<dbReference type="CDD" id="cd00082">
    <property type="entry name" value="HisKA"/>
    <property type="match status" value="1"/>
</dbReference>
<dbReference type="EC" id="2.7.13.3" evidence="3"/>
<dbReference type="PANTHER" id="PTHR45453:SF3">
    <property type="entry name" value="HISTIDINE KINASE"/>
    <property type="match status" value="1"/>
</dbReference>
<keyword evidence="9" id="KW-1133">Transmembrane helix</keyword>
<evidence type="ECO:0000313" key="12">
    <source>
        <dbReference type="EMBL" id="CUP21074.1"/>
    </source>
</evidence>
<evidence type="ECO:0000256" key="3">
    <source>
        <dbReference type="ARBA" id="ARBA00012438"/>
    </source>
</evidence>
<dbReference type="Pfam" id="PF00512">
    <property type="entry name" value="HisKA"/>
    <property type="match status" value="1"/>
</dbReference>
<dbReference type="Pfam" id="PF00672">
    <property type="entry name" value="HAMP"/>
    <property type="match status" value="1"/>
</dbReference>
<evidence type="ECO:0000256" key="6">
    <source>
        <dbReference type="ARBA" id="ARBA00022777"/>
    </source>
</evidence>
<dbReference type="InterPro" id="IPR036890">
    <property type="entry name" value="HATPase_C_sf"/>
</dbReference>
<dbReference type="PRINTS" id="PR00344">
    <property type="entry name" value="BCTRLSENSOR"/>
</dbReference>
<feature type="domain" description="HAMP" evidence="11">
    <location>
        <begin position="208"/>
        <end position="260"/>
    </location>
</feature>
<dbReference type="CDD" id="cd06225">
    <property type="entry name" value="HAMP"/>
    <property type="match status" value="1"/>
</dbReference>
<dbReference type="InterPro" id="IPR003660">
    <property type="entry name" value="HAMP_dom"/>
</dbReference>
<dbReference type="InterPro" id="IPR050351">
    <property type="entry name" value="BphY/WalK/GraS-like"/>
</dbReference>
<accession>A0A174L933</accession>
<keyword evidence="6 12" id="KW-0418">Kinase</keyword>
<dbReference type="PROSITE" id="PS50109">
    <property type="entry name" value="HIS_KIN"/>
    <property type="match status" value="1"/>
</dbReference>
<dbReference type="InterPro" id="IPR005467">
    <property type="entry name" value="His_kinase_dom"/>
</dbReference>
<comment type="catalytic activity">
    <reaction evidence="1">
        <text>ATP + protein L-histidine = ADP + protein N-phospho-L-histidine.</text>
        <dbReference type="EC" id="2.7.13.3"/>
    </reaction>
</comment>
<gene>
    <name evidence="12" type="primary">phoR_14</name>
    <name evidence="12" type="ORF">ERS852471_03204</name>
</gene>
<evidence type="ECO:0000259" key="11">
    <source>
        <dbReference type="PROSITE" id="PS50885"/>
    </source>
</evidence>
<dbReference type="SMART" id="SM00304">
    <property type="entry name" value="HAMP"/>
    <property type="match status" value="1"/>
</dbReference>
<keyword evidence="5 12" id="KW-0808">Transferase</keyword>
<feature type="coiled-coil region" evidence="8">
    <location>
        <begin position="252"/>
        <end position="285"/>
    </location>
</feature>
<dbReference type="SUPFAM" id="SSF158472">
    <property type="entry name" value="HAMP domain-like"/>
    <property type="match status" value="1"/>
</dbReference>
<dbReference type="InterPro" id="IPR004358">
    <property type="entry name" value="Sig_transdc_His_kin-like_C"/>
</dbReference>
<dbReference type="EMBL" id="CYZX01000032">
    <property type="protein sequence ID" value="CUP21074.1"/>
    <property type="molecule type" value="Genomic_DNA"/>
</dbReference>
<evidence type="ECO:0000256" key="8">
    <source>
        <dbReference type="SAM" id="Coils"/>
    </source>
</evidence>
<dbReference type="SMART" id="SM00388">
    <property type="entry name" value="HisKA"/>
    <property type="match status" value="1"/>
</dbReference>
<dbReference type="SMART" id="SM00387">
    <property type="entry name" value="HATPase_c"/>
    <property type="match status" value="1"/>
</dbReference>
<dbReference type="GO" id="GO:0004721">
    <property type="term" value="F:phosphoprotein phosphatase activity"/>
    <property type="evidence" value="ECO:0007669"/>
    <property type="project" value="TreeGrafter"/>
</dbReference>
<name>A0A174L933_9CLOT</name>
<evidence type="ECO:0000256" key="5">
    <source>
        <dbReference type="ARBA" id="ARBA00022679"/>
    </source>
</evidence>
<feature type="transmembrane region" description="Helical" evidence="9">
    <location>
        <begin position="17"/>
        <end position="39"/>
    </location>
</feature>
<keyword evidence="8" id="KW-0175">Coiled coil</keyword>
<dbReference type="Gene3D" id="1.10.287.130">
    <property type="match status" value="1"/>
</dbReference>
<organism evidence="12 13">
    <name type="scientific">Clostridium disporicum</name>
    <dbReference type="NCBI Taxonomy" id="84024"/>
    <lineage>
        <taxon>Bacteria</taxon>
        <taxon>Bacillati</taxon>
        <taxon>Bacillota</taxon>
        <taxon>Clostridia</taxon>
        <taxon>Eubacteriales</taxon>
        <taxon>Clostridiaceae</taxon>
        <taxon>Clostridium</taxon>
    </lineage>
</organism>
<dbReference type="Gene3D" id="6.10.340.10">
    <property type="match status" value="1"/>
</dbReference>
<dbReference type="CDD" id="cd00075">
    <property type="entry name" value="HATPase"/>
    <property type="match status" value="1"/>
</dbReference>
<dbReference type="GO" id="GO:0000155">
    <property type="term" value="F:phosphorelay sensor kinase activity"/>
    <property type="evidence" value="ECO:0007669"/>
    <property type="project" value="InterPro"/>
</dbReference>
<keyword evidence="4" id="KW-0597">Phosphoprotein</keyword>
<dbReference type="SUPFAM" id="SSF55874">
    <property type="entry name" value="ATPase domain of HSP90 chaperone/DNA topoisomerase II/histidine kinase"/>
    <property type="match status" value="1"/>
</dbReference>
<dbReference type="InterPro" id="IPR036097">
    <property type="entry name" value="HisK_dim/P_sf"/>
</dbReference>
<dbReference type="GO" id="GO:0016036">
    <property type="term" value="P:cellular response to phosphate starvation"/>
    <property type="evidence" value="ECO:0007669"/>
    <property type="project" value="TreeGrafter"/>
</dbReference>
<evidence type="ECO:0000256" key="2">
    <source>
        <dbReference type="ARBA" id="ARBA00004370"/>
    </source>
</evidence>
<keyword evidence="9" id="KW-0472">Membrane</keyword>
<keyword evidence="9" id="KW-0812">Transmembrane</keyword>
<evidence type="ECO:0000313" key="13">
    <source>
        <dbReference type="Proteomes" id="UP000095594"/>
    </source>
</evidence>
<dbReference type="PANTHER" id="PTHR45453">
    <property type="entry name" value="PHOSPHATE REGULON SENSOR PROTEIN PHOR"/>
    <property type="match status" value="1"/>
</dbReference>
<dbReference type="GO" id="GO:0005886">
    <property type="term" value="C:plasma membrane"/>
    <property type="evidence" value="ECO:0007669"/>
    <property type="project" value="TreeGrafter"/>
</dbReference>
<dbReference type="Proteomes" id="UP000095594">
    <property type="component" value="Unassembled WGS sequence"/>
</dbReference>
<evidence type="ECO:0000256" key="9">
    <source>
        <dbReference type="SAM" id="Phobius"/>
    </source>
</evidence>
<evidence type="ECO:0000256" key="7">
    <source>
        <dbReference type="ARBA" id="ARBA00023012"/>
    </source>
</evidence>